<dbReference type="SMART" id="SM00877">
    <property type="entry name" value="BMC"/>
    <property type="match status" value="2"/>
</dbReference>
<dbReference type="HOGENOM" id="CLU_115793_0_0_9"/>
<accession>B9DZZ2</accession>
<dbReference type="SUPFAM" id="SSF143414">
    <property type="entry name" value="CcmK-like"/>
    <property type="match status" value="2"/>
</dbReference>
<evidence type="ECO:0000256" key="3">
    <source>
        <dbReference type="PROSITE-ProRule" id="PRU01278"/>
    </source>
</evidence>
<keyword evidence="2" id="KW-1283">Bacterial microcompartment</keyword>
<dbReference type="InterPro" id="IPR037233">
    <property type="entry name" value="CcmK-like_sf"/>
</dbReference>
<dbReference type="Gene3D" id="3.30.70.1710">
    <property type="match status" value="2"/>
</dbReference>
<evidence type="ECO:0000256" key="2">
    <source>
        <dbReference type="ARBA" id="ARBA00024446"/>
    </source>
</evidence>
<dbReference type="CDD" id="cd07053">
    <property type="entry name" value="BMC_PduT_repeat1"/>
    <property type="match status" value="1"/>
</dbReference>
<dbReference type="EMBL" id="AP009049">
    <property type="protein sequence ID" value="BAH05821.1"/>
    <property type="molecule type" value="Genomic_DNA"/>
</dbReference>
<dbReference type="CDD" id="cd07054">
    <property type="entry name" value="BMC_PduT_repeat2"/>
    <property type="match status" value="1"/>
</dbReference>
<feature type="domain" description="BMC" evidence="4">
    <location>
        <begin position="99"/>
        <end position="185"/>
    </location>
</feature>
<comment type="similarity">
    <text evidence="3">Belongs to the bacterial microcompartments protein family.</text>
</comment>
<evidence type="ECO:0000313" key="7">
    <source>
        <dbReference type="Proteomes" id="UP000007969"/>
    </source>
</evidence>
<sequence length="185" mass="19099">MITMIRTIGMIELNSIARGIKTADAMIKAAEVELLLAKTICPGKYIVLITGNVGAVTASIEAAVSIGGKHVVDKLLLPNVHEQVIPAVNEATGVVKLKDLGVMEFFSVATGIVAADAAAKAADVQLIEVRLGMGMGGKSFVTLTGDVSAVKNAIEAGVNVSLETGMLVNSEVVSGPNRDLLPHLL</sequence>
<dbReference type="Pfam" id="PF00936">
    <property type="entry name" value="BMC"/>
    <property type="match status" value="2"/>
</dbReference>
<dbReference type="GO" id="GO:0031469">
    <property type="term" value="C:bacterial microcompartment"/>
    <property type="evidence" value="ECO:0007669"/>
    <property type="project" value="UniProtKB-SubCell"/>
</dbReference>
<reference evidence="7" key="2">
    <citation type="submission" date="2005-09" db="EMBL/GenBank/DDBJ databases">
        <title>Complete genome sequence of Clostridium kluyveri and comparative genomics of Clostridia species.</title>
        <authorList>
            <person name="Inui M."/>
            <person name="Nonaka H."/>
            <person name="Shinoda Y."/>
            <person name="Ikenaga Y."/>
            <person name="Abe M."/>
            <person name="Naito K."/>
            <person name="Vertes A.A."/>
            <person name="Yukawa H."/>
        </authorList>
    </citation>
    <scope>NUCLEOTIDE SEQUENCE [LARGE SCALE GENOMIC DNA]</scope>
    <source>
        <strain evidence="7">NBRC 12016</strain>
    </source>
</reference>
<dbReference type="InterPro" id="IPR011238">
    <property type="entry name" value="Micro_shell_prot_PduT"/>
</dbReference>
<name>B9DZZ2_CLOK1</name>
<dbReference type="PROSITE" id="PS51930">
    <property type="entry name" value="BMC_2"/>
    <property type="match status" value="2"/>
</dbReference>
<evidence type="ECO:0000259" key="4">
    <source>
        <dbReference type="PROSITE" id="PS51930"/>
    </source>
</evidence>
<dbReference type="PANTHER" id="PTHR33941:SF11">
    <property type="entry name" value="BACTERIAL MICROCOMPARTMENT SHELL PROTEIN PDUJ"/>
    <property type="match status" value="1"/>
</dbReference>
<dbReference type="InterPro" id="IPR000249">
    <property type="entry name" value="BMC_dom"/>
</dbReference>
<organism evidence="5 7">
    <name type="scientific">Clostridium kluyveri (strain NBRC 12016)</name>
    <dbReference type="NCBI Taxonomy" id="583346"/>
    <lineage>
        <taxon>Bacteria</taxon>
        <taxon>Bacillati</taxon>
        <taxon>Bacillota</taxon>
        <taxon>Clostridia</taxon>
        <taxon>Eubacteriales</taxon>
        <taxon>Clostridiaceae</taxon>
        <taxon>Clostridium</taxon>
    </lineage>
</organism>
<proteinExistence type="inferred from homology"/>
<dbReference type="PIRSF" id="PIRSF034834">
    <property type="entry name" value="PduT"/>
    <property type="match status" value="1"/>
</dbReference>
<dbReference type="KEGG" id="ckr:CKR_0770"/>
<dbReference type="EMBL" id="AP009049">
    <property type="protein sequence ID" value="BAH05817.1"/>
    <property type="molecule type" value="Genomic_DNA"/>
</dbReference>
<evidence type="ECO:0000256" key="1">
    <source>
        <dbReference type="ARBA" id="ARBA00024322"/>
    </source>
</evidence>
<reference evidence="5" key="1">
    <citation type="submission" date="2005-09" db="EMBL/GenBank/DDBJ databases">
        <title>Complete genome sequence of Clostridium kluyveri and comaprative genomics of Clostridia species.</title>
        <authorList>
            <person name="Inui M."/>
            <person name="Nonaka H."/>
            <person name="Shinoda Y."/>
            <person name="Ikenaga Y."/>
            <person name="Abe M."/>
            <person name="Naito K."/>
            <person name="Vertes A.A."/>
            <person name="Yukawa H."/>
        </authorList>
    </citation>
    <scope>NUCLEOTIDE SEQUENCE</scope>
    <source>
        <strain evidence="5">NBRC 12016</strain>
    </source>
</reference>
<dbReference type="InterPro" id="IPR044872">
    <property type="entry name" value="CcmK/CsoS1_BMC"/>
</dbReference>
<protein>
    <recommendedName>
        <fullName evidence="4">BMC domain-containing protein</fullName>
    </recommendedName>
</protein>
<dbReference type="AlphaFoldDB" id="B9DZZ2"/>
<comment type="subcellular location">
    <subcellularLocation>
        <location evidence="1">Bacterial microcompartment</location>
    </subcellularLocation>
</comment>
<dbReference type="Proteomes" id="UP000007969">
    <property type="component" value="Chromosome"/>
</dbReference>
<dbReference type="KEGG" id="ckr:CKR_0766"/>
<feature type="domain" description="BMC" evidence="4">
    <location>
        <begin position="7"/>
        <end position="89"/>
    </location>
</feature>
<evidence type="ECO:0000313" key="5">
    <source>
        <dbReference type="EMBL" id="BAH05817.1"/>
    </source>
</evidence>
<gene>
    <name evidence="5" type="ordered locus">CKR_0766</name>
    <name evidence="6" type="ordered locus">CKR_0770</name>
</gene>
<dbReference type="InterPro" id="IPR050575">
    <property type="entry name" value="BMC_shell"/>
</dbReference>
<evidence type="ECO:0000313" key="6">
    <source>
        <dbReference type="EMBL" id="BAH05821.1"/>
    </source>
</evidence>
<dbReference type="PANTHER" id="PTHR33941">
    <property type="entry name" value="PROPANEDIOL UTILIZATION PROTEIN PDUA"/>
    <property type="match status" value="1"/>
</dbReference>